<dbReference type="InterPro" id="IPR028992">
    <property type="entry name" value="Hedgehog/Intein_dom"/>
</dbReference>
<reference evidence="2" key="1">
    <citation type="submission" date="2021-01" db="EMBL/GenBank/DDBJ databases">
        <title>Microvirga sp.</title>
        <authorList>
            <person name="Kim M.K."/>
        </authorList>
    </citation>
    <scope>NUCLEOTIDE SEQUENCE</scope>
    <source>
        <strain evidence="2">5420S-16</strain>
    </source>
</reference>
<keyword evidence="3" id="KW-1185">Reference proteome</keyword>
<dbReference type="EMBL" id="JAEQMY010000157">
    <property type="protein sequence ID" value="MBL0408167.1"/>
    <property type="molecule type" value="Genomic_DNA"/>
</dbReference>
<dbReference type="PROSITE" id="PS50817">
    <property type="entry name" value="INTEIN_N_TER"/>
    <property type="match status" value="1"/>
</dbReference>
<evidence type="ECO:0000259" key="1">
    <source>
        <dbReference type="Pfam" id="PF13403"/>
    </source>
</evidence>
<gene>
    <name evidence="2" type="ORF">JKG68_30230</name>
</gene>
<dbReference type="Gene3D" id="2.170.16.10">
    <property type="entry name" value="Hedgehog/Intein (Hint) domain"/>
    <property type="match status" value="1"/>
</dbReference>
<dbReference type="Proteomes" id="UP000605848">
    <property type="component" value="Unassembled WGS sequence"/>
</dbReference>
<dbReference type="RefSeq" id="WP_202065920.1">
    <property type="nucleotide sequence ID" value="NZ_JAEQMY010000157.1"/>
</dbReference>
<dbReference type="GO" id="GO:0016539">
    <property type="term" value="P:intein-mediated protein splicing"/>
    <property type="evidence" value="ECO:0007669"/>
    <property type="project" value="InterPro"/>
</dbReference>
<dbReference type="AlphaFoldDB" id="A0A937D3U8"/>
<organism evidence="2 3">
    <name type="scientific">Microvirga aerilata</name>
    <dbReference type="NCBI Taxonomy" id="670292"/>
    <lineage>
        <taxon>Bacteria</taxon>
        <taxon>Pseudomonadati</taxon>
        <taxon>Pseudomonadota</taxon>
        <taxon>Alphaproteobacteria</taxon>
        <taxon>Hyphomicrobiales</taxon>
        <taxon>Methylobacteriaceae</taxon>
        <taxon>Microvirga</taxon>
    </lineage>
</organism>
<dbReference type="SUPFAM" id="SSF51294">
    <property type="entry name" value="Hedgehog/intein (Hint) domain"/>
    <property type="match status" value="1"/>
</dbReference>
<evidence type="ECO:0000313" key="3">
    <source>
        <dbReference type="Proteomes" id="UP000605848"/>
    </source>
</evidence>
<proteinExistence type="predicted"/>
<dbReference type="Pfam" id="PF13403">
    <property type="entry name" value="Hint_2"/>
    <property type="match status" value="1"/>
</dbReference>
<dbReference type="InterPro" id="IPR006141">
    <property type="entry name" value="Intein_N"/>
</dbReference>
<sequence>MADIRNFKFTYAVSANGNSGNYNIEAESKGAATVTDSATTSADKLGLLGDVNPDTFAYGGATYTYVGSYSGGFIASTSGANGKLSHLLFTDTEITAKITSVTPGTDTTVICFLPGTQIATRQGEVSVETLQRGDLVQTADGRTVPVRWVGRQTISTFFADPLRVLPICIKADALAENVPSRDLYVSPDHAILIDDILVHASALVNGTSIVRAPAPAQTFTYYHVELADHSLLLADNVPAESFIDNVDRLAFDNWNEHEALGEEAAPLVEMTYPRAKAARQVPVAVRERLAARGQALFGTLTTKAA</sequence>
<comment type="caution">
    <text evidence="2">The sequence shown here is derived from an EMBL/GenBank/DDBJ whole genome shotgun (WGS) entry which is preliminary data.</text>
</comment>
<feature type="domain" description="Hedgehog/Intein (Hint)" evidence="1">
    <location>
        <begin position="110"/>
        <end position="244"/>
    </location>
</feature>
<name>A0A937D3U8_9HYPH</name>
<accession>A0A937D3U8</accession>
<protein>
    <submittedName>
        <fullName evidence="2">Hint domain-containing protein</fullName>
    </submittedName>
</protein>
<evidence type="ECO:0000313" key="2">
    <source>
        <dbReference type="EMBL" id="MBL0408167.1"/>
    </source>
</evidence>
<dbReference type="InterPro" id="IPR036844">
    <property type="entry name" value="Hint_dom_sf"/>
</dbReference>